<feature type="active site" evidence="5 6">
    <location>
        <position position="664"/>
    </location>
</feature>
<dbReference type="Gene3D" id="1.20.58.80">
    <property type="entry name" value="Phosphotransferase system, lactose/cellobiose-type IIA subunit"/>
    <property type="match status" value="2"/>
</dbReference>
<dbReference type="Pfam" id="PF01067">
    <property type="entry name" value="Calpain_III"/>
    <property type="match status" value="1"/>
</dbReference>
<evidence type="ECO:0000256" key="4">
    <source>
        <dbReference type="ARBA" id="ARBA00022807"/>
    </source>
</evidence>
<name>A0A1V9XXG4_9ACAR</name>
<dbReference type="Proteomes" id="UP000192247">
    <property type="component" value="Unassembled WGS sequence"/>
</dbReference>
<evidence type="ECO:0000256" key="5">
    <source>
        <dbReference type="PIRSR" id="PIRSR622684-1"/>
    </source>
</evidence>
<evidence type="ECO:0000313" key="11">
    <source>
        <dbReference type="Proteomes" id="UP000192247"/>
    </source>
</evidence>
<dbReference type="InterPro" id="IPR022683">
    <property type="entry name" value="Calpain_III"/>
</dbReference>
<dbReference type="InterPro" id="IPR036213">
    <property type="entry name" value="Calpain_III_sf"/>
</dbReference>
<evidence type="ECO:0000256" key="7">
    <source>
        <dbReference type="SAM" id="Coils"/>
    </source>
</evidence>
<dbReference type="OrthoDB" id="167576at2759"/>
<dbReference type="GO" id="GO:0006508">
    <property type="term" value="P:proteolysis"/>
    <property type="evidence" value="ECO:0007669"/>
    <property type="project" value="UniProtKB-KW"/>
</dbReference>
<feature type="active site" evidence="5 6">
    <location>
        <position position="476"/>
    </location>
</feature>
<dbReference type="SUPFAM" id="SSF54001">
    <property type="entry name" value="Cysteine proteinases"/>
    <property type="match status" value="1"/>
</dbReference>
<dbReference type="CDD" id="cd00044">
    <property type="entry name" value="CysPc"/>
    <property type="match status" value="1"/>
</dbReference>
<feature type="domain" description="Calpain catalytic" evidence="9">
    <location>
        <begin position="426"/>
        <end position="726"/>
    </location>
</feature>
<dbReference type="Pfam" id="PF04212">
    <property type="entry name" value="MIT"/>
    <property type="match status" value="1"/>
</dbReference>
<dbReference type="PRINTS" id="PR00704">
    <property type="entry name" value="CALPAIN"/>
</dbReference>
<dbReference type="Gene3D" id="3.90.70.10">
    <property type="entry name" value="Cysteine proteinases"/>
    <property type="match status" value="1"/>
</dbReference>
<feature type="coiled-coil region" evidence="7">
    <location>
        <begin position="236"/>
        <end position="263"/>
    </location>
</feature>
<sequence>MYGRPSTTSAVDGTVGYMNWSDLAVSRRYNIFDPGHSVDRDDALHPQANGIGLESSGGRGALGVRLRPGERRREVLRSALWLSSNKAQAYYIDDGEQERLTSLRCEKFRLTGNPQISTPFVDSRLKGGADWLSEHSPPRALELNRHFAEAFQPQTLSTESSCCSPVLRVAMSDSGADSTGGDDARDERRKELESNAKELALRAVHFDQTGKLEPSIYYYRETAALLMLLYKECGSHATVLKKAKDYLDRADRLEEQLNEQQNAEKRPQVSSEALDLRRARFLLTQALELDEAGEIDEPLKQYREAIELCLLAKSITLDKELQEKLFRVASQALERAEMLNERKKQVEAASAPSAPPTEGPLPPPIYPSLPALMRSRRPQPPAEPEEGDRYSPWELEVLAKTSVINFREYVPFLGIDACERFALIMPFEDRDGLLQLSPKQRAMFVEWVRPSDLVSEPTLVENIDPVSIKQTCVTDCSFVSSLTVCALYEKKFNRRLVTDIIYPKNSRGEPVFNPCGKYTVKLHINGVSRKVTLDDRLPLGRHNQLLCSYSGRKNEFWVSLLEKAYLKVMGGYDFPGSNSNIDLHALTGWIPDRDPIRLNEKTFDSEGLFKKLLERHDKGDVLVTLATGPMSPEMEEKTGLADCHAYAVLDIRHVNGKRLFLLKNPWSHMRWKGRYSDRDLRSWTPELSGTLRYDPRNAQQFDNGVFWIDYESILGVFDVFYLNWRPSLFAFTSCTHDMWHGGTGPAKDLYNIGDNPQYLLSVSQPGAAVWVLLTRHIVDRDDFANNKEYIALLVYKGGKKVYLPHDPPPMIDGARINSPHYLVKIMIHADSETRYTLVVSQYEKSTTIFYTVRAYSTVPFTLKKIQSPYRFTKEDKKGSWGPLTAGGCGNHPLTYGKNPVYRFDIQSPHDHNHILVTLKGPKQYHIGFDVEPFALDRVPLHAFARRSSGVFRQGYTVLELEDVPAGKYNLIPCTHQPGQEGPFFISVSCDQQLELHRVQT</sequence>
<gene>
    <name evidence="10" type="ORF">BIW11_06665</name>
</gene>
<comment type="caution">
    <text evidence="10">The sequence shown here is derived from an EMBL/GenBank/DDBJ whole genome shotgun (WGS) entry which is preliminary data.</text>
</comment>
<feature type="compositionally biased region" description="Pro residues" evidence="8">
    <location>
        <begin position="353"/>
        <end position="367"/>
    </location>
</feature>
<comment type="similarity">
    <text evidence="1">Belongs to the peptidase C2 family.</text>
</comment>
<dbReference type="AlphaFoldDB" id="A0A1V9XXG4"/>
<evidence type="ECO:0000256" key="3">
    <source>
        <dbReference type="ARBA" id="ARBA00022801"/>
    </source>
</evidence>
<dbReference type="InterPro" id="IPR001300">
    <property type="entry name" value="Peptidase_C2_calpain_cat"/>
</dbReference>
<feature type="active site" evidence="5 6">
    <location>
        <position position="644"/>
    </location>
</feature>
<dbReference type="InterPro" id="IPR036181">
    <property type="entry name" value="MIT_dom_sf"/>
</dbReference>
<evidence type="ECO:0000256" key="1">
    <source>
        <dbReference type="ARBA" id="ARBA00007623"/>
    </source>
</evidence>
<dbReference type="InterPro" id="IPR038765">
    <property type="entry name" value="Papain-like_cys_pep_sf"/>
</dbReference>
<keyword evidence="7" id="KW-0175">Coiled coil</keyword>
<dbReference type="InterPro" id="IPR007330">
    <property type="entry name" value="MIT_dom"/>
</dbReference>
<feature type="region of interest" description="Disordered" evidence="8">
    <location>
        <begin position="40"/>
        <end position="62"/>
    </location>
</feature>
<dbReference type="SMART" id="SM00745">
    <property type="entry name" value="MIT"/>
    <property type="match status" value="2"/>
</dbReference>
<dbReference type="PANTHER" id="PTHR46143">
    <property type="entry name" value="CALPAIN-7"/>
    <property type="match status" value="1"/>
</dbReference>
<keyword evidence="11" id="KW-1185">Reference proteome</keyword>
<dbReference type="SMART" id="SM00230">
    <property type="entry name" value="CysPc"/>
    <property type="match status" value="1"/>
</dbReference>
<dbReference type="GO" id="GO:0004198">
    <property type="term" value="F:calcium-dependent cysteine-type endopeptidase activity"/>
    <property type="evidence" value="ECO:0007669"/>
    <property type="project" value="InterPro"/>
</dbReference>
<protein>
    <submittedName>
        <fullName evidence="10">Calpain-7-like</fullName>
    </submittedName>
</protein>
<dbReference type="Pfam" id="PF00648">
    <property type="entry name" value="Peptidase_C2"/>
    <property type="match status" value="1"/>
</dbReference>
<keyword evidence="4 6" id="KW-0788">Thiol protease</keyword>
<dbReference type="PANTHER" id="PTHR46143:SF1">
    <property type="entry name" value="CALPAIN-7"/>
    <property type="match status" value="1"/>
</dbReference>
<keyword evidence="3 6" id="KW-0378">Hydrolase</keyword>
<feature type="region of interest" description="Disordered" evidence="8">
    <location>
        <begin position="343"/>
        <end position="389"/>
    </location>
</feature>
<dbReference type="SUPFAM" id="SSF116846">
    <property type="entry name" value="MIT domain"/>
    <property type="match status" value="2"/>
</dbReference>
<accession>A0A1V9XXG4</accession>
<reference evidence="10 11" key="1">
    <citation type="journal article" date="2017" name="Gigascience">
        <title>Draft genome of the honey bee ectoparasitic mite, Tropilaelaps mercedesae, is shaped by the parasitic life history.</title>
        <authorList>
            <person name="Dong X."/>
            <person name="Armstrong S.D."/>
            <person name="Xia D."/>
            <person name="Makepeace B.L."/>
            <person name="Darby A.C."/>
            <person name="Kadowaki T."/>
        </authorList>
    </citation>
    <scope>NUCLEOTIDE SEQUENCE [LARGE SCALE GENOMIC DNA]</scope>
    <source>
        <strain evidence="10">Wuxi-XJTLU</strain>
    </source>
</reference>
<dbReference type="SMART" id="SM00720">
    <property type="entry name" value="calpain_III"/>
    <property type="match status" value="1"/>
</dbReference>
<proteinExistence type="inferred from homology"/>
<evidence type="ECO:0000256" key="8">
    <source>
        <dbReference type="SAM" id="MobiDB-lite"/>
    </source>
</evidence>
<dbReference type="STRING" id="418985.A0A1V9XXG4"/>
<dbReference type="Gene3D" id="2.60.120.380">
    <property type="match status" value="2"/>
</dbReference>
<evidence type="ECO:0000259" key="9">
    <source>
        <dbReference type="PROSITE" id="PS50203"/>
    </source>
</evidence>
<dbReference type="InParanoid" id="A0A1V9XXG4"/>
<evidence type="ECO:0000256" key="6">
    <source>
        <dbReference type="PROSITE-ProRule" id="PRU00239"/>
    </source>
</evidence>
<dbReference type="PROSITE" id="PS50203">
    <property type="entry name" value="CALPAIN_CAT"/>
    <property type="match status" value="1"/>
</dbReference>
<dbReference type="InterPro" id="IPR022684">
    <property type="entry name" value="Calpain_cysteine_protease"/>
</dbReference>
<dbReference type="InterPro" id="IPR051297">
    <property type="entry name" value="PalB/RIM13"/>
</dbReference>
<dbReference type="SUPFAM" id="SSF49758">
    <property type="entry name" value="Calpain large subunit, middle domain (domain III)"/>
    <property type="match status" value="2"/>
</dbReference>
<evidence type="ECO:0000313" key="10">
    <source>
        <dbReference type="EMBL" id="OQR78048.1"/>
    </source>
</evidence>
<evidence type="ECO:0000256" key="2">
    <source>
        <dbReference type="ARBA" id="ARBA00022670"/>
    </source>
</evidence>
<keyword evidence="2 6" id="KW-0645">Protease</keyword>
<dbReference type="EMBL" id="MNPL01002689">
    <property type="protein sequence ID" value="OQR78048.1"/>
    <property type="molecule type" value="Genomic_DNA"/>
</dbReference>
<dbReference type="InterPro" id="IPR022682">
    <property type="entry name" value="Calpain_domain_III"/>
</dbReference>
<organism evidence="10 11">
    <name type="scientific">Tropilaelaps mercedesae</name>
    <dbReference type="NCBI Taxonomy" id="418985"/>
    <lineage>
        <taxon>Eukaryota</taxon>
        <taxon>Metazoa</taxon>
        <taxon>Ecdysozoa</taxon>
        <taxon>Arthropoda</taxon>
        <taxon>Chelicerata</taxon>
        <taxon>Arachnida</taxon>
        <taxon>Acari</taxon>
        <taxon>Parasitiformes</taxon>
        <taxon>Mesostigmata</taxon>
        <taxon>Gamasina</taxon>
        <taxon>Dermanyssoidea</taxon>
        <taxon>Laelapidae</taxon>
        <taxon>Tropilaelaps</taxon>
    </lineage>
</organism>